<dbReference type="InterPro" id="IPR050377">
    <property type="entry name" value="Radical_SAM_PqqE_MftC-like"/>
</dbReference>
<evidence type="ECO:0000256" key="4">
    <source>
        <dbReference type="ARBA" id="ARBA00023014"/>
    </source>
</evidence>
<dbReference type="Proteomes" id="UP001500689">
    <property type="component" value="Unassembled WGS sequence"/>
</dbReference>
<keyword evidence="8" id="KW-1185">Reference proteome</keyword>
<dbReference type="Pfam" id="PF04055">
    <property type="entry name" value="Radical_SAM"/>
    <property type="match status" value="1"/>
</dbReference>
<dbReference type="EMBL" id="BAAAZN010000011">
    <property type="protein sequence ID" value="GAA3561383.1"/>
    <property type="molecule type" value="Genomic_DNA"/>
</dbReference>
<evidence type="ECO:0000259" key="5">
    <source>
        <dbReference type="Pfam" id="PF04055"/>
    </source>
</evidence>
<feature type="domain" description="4Fe4S-binding SPASM" evidence="6">
    <location>
        <begin position="146"/>
        <end position="200"/>
    </location>
</feature>
<evidence type="ECO:0000256" key="2">
    <source>
        <dbReference type="ARBA" id="ARBA00022723"/>
    </source>
</evidence>
<sequence>MGVRTVQFIGGEPTLHPSLPALVSYARMLGLTVEVFTNLVHITEKLWETFAGEGVSLATSFYSDDPAQHQAITRRPTYHRTRANIDEALRRGIPVRAGIIDIGGDQRAREAGAQLVDLGVPMVGYDRLREVGRGVRADQRSLAQLCGRCGTGTAAIGPDGSVWPCVFSRWLPIGNVHDTALHTILTGDTAANVQATLRAEFDTRPAARACVPNMCNPQCGPSCSPACRPAGNCGPAGACAPDYR</sequence>
<keyword evidence="3" id="KW-0408">Iron</keyword>
<evidence type="ECO:0000313" key="7">
    <source>
        <dbReference type="EMBL" id="GAA3561383.1"/>
    </source>
</evidence>
<dbReference type="PANTHER" id="PTHR11228:SF7">
    <property type="entry name" value="PQQA PEPTIDE CYCLASE"/>
    <property type="match status" value="1"/>
</dbReference>
<comment type="caution">
    <text evidence="7">The sequence shown here is derived from an EMBL/GenBank/DDBJ whole genome shotgun (WGS) entry which is preliminary data.</text>
</comment>
<dbReference type="Pfam" id="PF13186">
    <property type="entry name" value="SPASM"/>
    <property type="match status" value="1"/>
</dbReference>
<dbReference type="InterPro" id="IPR007197">
    <property type="entry name" value="rSAM"/>
</dbReference>
<evidence type="ECO:0000259" key="6">
    <source>
        <dbReference type="Pfam" id="PF13186"/>
    </source>
</evidence>
<dbReference type="InterPro" id="IPR023885">
    <property type="entry name" value="4Fe4S-binding_SPASM_dom"/>
</dbReference>
<dbReference type="InterPro" id="IPR058240">
    <property type="entry name" value="rSAM_sf"/>
</dbReference>
<feature type="domain" description="Radical SAM core" evidence="5">
    <location>
        <begin position="2"/>
        <end position="100"/>
    </location>
</feature>
<proteinExistence type="predicted"/>
<gene>
    <name evidence="7" type="ORF">GCM10022222_51440</name>
</gene>
<evidence type="ECO:0008006" key="9">
    <source>
        <dbReference type="Google" id="ProtNLM"/>
    </source>
</evidence>
<reference evidence="8" key="1">
    <citation type="journal article" date="2019" name="Int. J. Syst. Evol. Microbiol.">
        <title>The Global Catalogue of Microorganisms (GCM) 10K type strain sequencing project: providing services to taxonomists for standard genome sequencing and annotation.</title>
        <authorList>
            <consortium name="The Broad Institute Genomics Platform"/>
            <consortium name="The Broad Institute Genome Sequencing Center for Infectious Disease"/>
            <person name="Wu L."/>
            <person name="Ma J."/>
        </authorList>
    </citation>
    <scope>NUCLEOTIDE SEQUENCE [LARGE SCALE GENOMIC DNA]</scope>
    <source>
        <strain evidence="8">JCM 16898</strain>
    </source>
</reference>
<keyword evidence="1" id="KW-0949">S-adenosyl-L-methionine</keyword>
<evidence type="ECO:0000313" key="8">
    <source>
        <dbReference type="Proteomes" id="UP001500689"/>
    </source>
</evidence>
<accession>A0ABP6X5J8</accession>
<protein>
    <recommendedName>
        <fullName evidence="9">Radical SAM protein</fullName>
    </recommendedName>
</protein>
<dbReference type="InterPro" id="IPR013785">
    <property type="entry name" value="Aldolase_TIM"/>
</dbReference>
<dbReference type="SUPFAM" id="SSF102114">
    <property type="entry name" value="Radical SAM enzymes"/>
    <property type="match status" value="1"/>
</dbReference>
<name>A0ABP6X5J8_9PSEU</name>
<dbReference type="PANTHER" id="PTHR11228">
    <property type="entry name" value="RADICAL SAM DOMAIN PROTEIN"/>
    <property type="match status" value="1"/>
</dbReference>
<organism evidence="7 8">
    <name type="scientific">Amycolatopsis ultiminotia</name>
    <dbReference type="NCBI Taxonomy" id="543629"/>
    <lineage>
        <taxon>Bacteria</taxon>
        <taxon>Bacillati</taxon>
        <taxon>Actinomycetota</taxon>
        <taxon>Actinomycetes</taxon>
        <taxon>Pseudonocardiales</taxon>
        <taxon>Pseudonocardiaceae</taxon>
        <taxon>Amycolatopsis</taxon>
    </lineage>
</organism>
<dbReference type="CDD" id="cd01335">
    <property type="entry name" value="Radical_SAM"/>
    <property type="match status" value="1"/>
</dbReference>
<dbReference type="Gene3D" id="3.20.20.70">
    <property type="entry name" value="Aldolase class I"/>
    <property type="match status" value="1"/>
</dbReference>
<evidence type="ECO:0000256" key="1">
    <source>
        <dbReference type="ARBA" id="ARBA00022691"/>
    </source>
</evidence>
<keyword evidence="2" id="KW-0479">Metal-binding</keyword>
<evidence type="ECO:0000256" key="3">
    <source>
        <dbReference type="ARBA" id="ARBA00023004"/>
    </source>
</evidence>
<keyword evidence="4" id="KW-0411">Iron-sulfur</keyword>